<feature type="chain" id="PRO_5042005345" description="Lipocalin-like domain-containing protein" evidence="1">
    <location>
        <begin position="23"/>
        <end position="173"/>
    </location>
</feature>
<dbReference type="AlphaFoldDB" id="A0AAE3MHR1"/>
<dbReference type="Proteomes" id="UP001207408">
    <property type="component" value="Unassembled WGS sequence"/>
</dbReference>
<dbReference type="RefSeq" id="WP_301202322.1">
    <property type="nucleotide sequence ID" value="NZ_JAPDPI010000065.1"/>
</dbReference>
<protein>
    <recommendedName>
        <fullName evidence="4">Lipocalin-like domain-containing protein</fullName>
    </recommendedName>
</protein>
<name>A0AAE3MHR1_9BACT</name>
<evidence type="ECO:0000313" key="3">
    <source>
        <dbReference type="Proteomes" id="UP001207408"/>
    </source>
</evidence>
<organism evidence="2 3">
    <name type="scientific">Plebeiibacterium marinum</name>
    <dbReference type="NCBI Taxonomy" id="2992111"/>
    <lineage>
        <taxon>Bacteria</taxon>
        <taxon>Pseudomonadati</taxon>
        <taxon>Bacteroidota</taxon>
        <taxon>Bacteroidia</taxon>
        <taxon>Marinilabiliales</taxon>
        <taxon>Marinilabiliaceae</taxon>
        <taxon>Plebeiibacterium</taxon>
    </lineage>
</organism>
<reference evidence="2" key="1">
    <citation type="submission" date="2022-10" db="EMBL/GenBank/DDBJ databases">
        <authorList>
            <person name="Yu W.X."/>
        </authorList>
    </citation>
    <scope>NUCLEOTIDE SEQUENCE</scope>
    <source>
        <strain evidence="2">D04</strain>
    </source>
</reference>
<dbReference type="PROSITE" id="PS51257">
    <property type="entry name" value="PROKAR_LIPOPROTEIN"/>
    <property type="match status" value="1"/>
</dbReference>
<sequence length="173" mass="19032">MKKLISNLKFLALLGLMMSVFVACEDDDEEYFSADLIVGEWTTSSVEVTSIKLNGLDFIDVMTLALGAQEAAVFEAQMEAEITDEMPVAIEFFEDGSYLVEFEGDDFSVGTWVLENNVLTLDEGTEDETVLDVEKLTSGSLTVVFAESDDDDFDGDGEDDTLSLEVELSMTKI</sequence>
<evidence type="ECO:0008006" key="4">
    <source>
        <dbReference type="Google" id="ProtNLM"/>
    </source>
</evidence>
<evidence type="ECO:0000256" key="1">
    <source>
        <dbReference type="SAM" id="SignalP"/>
    </source>
</evidence>
<gene>
    <name evidence="2" type="ORF">OM074_19635</name>
</gene>
<accession>A0AAE3MHR1</accession>
<keyword evidence="1" id="KW-0732">Signal</keyword>
<evidence type="ECO:0000313" key="2">
    <source>
        <dbReference type="EMBL" id="MCW3807846.1"/>
    </source>
</evidence>
<dbReference type="EMBL" id="JAPDPI010000065">
    <property type="protein sequence ID" value="MCW3807846.1"/>
    <property type="molecule type" value="Genomic_DNA"/>
</dbReference>
<proteinExistence type="predicted"/>
<feature type="signal peptide" evidence="1">
    <location>
        <begin position="1"/>
        <end position="22"/>
    </location>
</feature>
<comment type="caution">
    <text evidence="2">The sequence shown here is derived from an EMBL/GenBank/DDBJ whole genome shotgun (WGS) entry which is preliminary data.</text>
</comment>
<keyword evidence="3" id="KW-1185">Reference proteome</keyword>